<feature type="domain" description="Glycosyltransferase 2-like" evidence="13">
    <location>
        <begin position="233"/>
        <end position="426"/>
    </location>
</feature>
<evidence type="ECO:0000256" key="9">
    <source>
        <dbReference type="ARBA" id="ARBA00022692"/>
    </source>
</evidence>
<evidence type="ECO:0000256" key="3">
    <source>
        <dbReference type="ARBA" id="ARBA00009337"/>
    </source>
</evidence>
<dbReference type="NCBIfam" id="NF003956">
    <property type="entry name" value="PRK05454.1-3"/>
    <property type="match status" value="1"/>
</dbReference>
<evidence type="ECO:0000256" key="6">
    <source>
        <dbReference type="ARBA" id="ARBA00022519"/>
    </source>
</evidence>
<gene>
    <name evidence="14" type="ORF">C6569_07435</name>
</gene>
<feature type="transmembrane region" description="Helical" evidence="12">
    <location>
        <begin position="581"/>
        <end position="602"/>
    </location>
</feature>
<keyword evidence="6" id="KW-0997">Cell inner membrane</keyword>
<keyword evidence="5" id="KW-1003">Cell membrane</keyword>
<evidence type="ECO:0000256" key="2">
    <source>
        <dbReference type="ARBA" id="ARBA00005001"/>
    </source>
</evidence>
<organism evidence="14 15">
    <name type="scientific">Phreatobacter cathodiphilus</name>
    <dbReference type="NCBI Taxonomy" id="1868589"/>
    <lineage>
        <taxon>Bacteria</taxon>
        <taxon>Pseudomonadati</taxon>
        <taxon>Pseudomonadota</taxon>
        <taxon>Alphaproteobacteria</taxon>
        <taxon>Hyphomicrobiales</taxon>
        <taxon>Phreatobacteraceae</taxon>
        <taxon>Phreatobacter</taxon>
    </lineage>
</organism>
<dbReference type="GO" id="GO:0005886">
    <property type="term" value="C:plasma membrane"/>
    <property type="evidence" value="ECO:0007669"/>
    <property type="project" value="UniProtKB-SubCell"/>
</dbReference>
<dbReference type="GO" id="GO:0016758">
    <property type="term" value="F:hexosyltransferase activity"/>
    <property type="evidence" value="ECO:0007669"/>
    <property type="project" value="TreeGrafter"/>
</dbReference>
<comment type="similarity">
    <text evidence="3">Belongs to the glycosyltransferase 2 family. OpgH subfamily.</text>
</comment>
<comment type="subcellular location">
    <subcellularLocation>
        <location evidence="1">Cell inner membrane</location>
        <topology evidence="1">Multi-pass membrane protein</topology>
    </subcellularLocation>
</comment>
<keyword evidence="15" id="KW-1185">Reference proteome</keyword>
<evidence type="ECO:0000256" key="5">
    <source>
        <dbReference type="ARBA" id="ARBA00022475"/>
    </source>
</evidence>
<dbReference type="AlphaFoldDB" id="A0A2S0N9Q3"/>
<proteinExistence type="inferred from homology"/>
<dbReference type="KEGG" id="phr:C6569_07435"/>
<keyword evidence="9 12" id="KW-0812">Transmembrane</keyword>
<evidence type="ECO:0000259" key="13">
    <source>
        <dbReference type="Pfam" id="PF13632"/>
    </source>
</evidence>
<dbReference type="PANTHER" id="PTHR43867:SF5">
    <property type="entry name" value="GLUCANS BIOSYNTHESIS GLUCOSYLTRANSFERASE H"/>
    <property type="match status" value="1"/>
</dbReference>
<keyword evidence="8 14" id="KW-0808">Transferase</keyword>
<protein>
    <recommendedName>
        <fullName evidence="4">Glucans biosynthesis glucosyltransferase H</fullName>
    </recommendedName>
</protein>
<evidence type="ECO:0000256" key="11">
    <source>
        <dbReference type="ARBA" id="ARBA00023136"/>
    </source>
</evidence>
<evidence type="ECO:0000256" key="8">
    <source>
        <dbReference type="ARBA" id="ARBA00022679"/>
    </source>
</evidence>
<dbReference type="PANTHER" id="PTHR43867">
    <property type="entry name" value="CELLULOSE SYNTHASE CATALYTIC SUBUNIT A [UDP-FORMING]"/>
    <property type="match status" value="1"/>
</dbReference>
<feature type="transmembrane region" description="Helical" evidence="12">
    <location>
        <begin position="417"/>
        <end position="436"/>
    </location>
</feature>
<feature type="transmembrane region" description="Helical" evidence="12">
    <location>
        <begin position="457"/>
        <end position="479"/>
    </location>
</feature>
<evidence type="ECO:0000256" key="1">
    <source>
        <dbReference type="ARBA" id="ARBA00004429"/>
    </source>
</evidence>
<evidence type="ECO:0000256" key="4">
    <source>
        <dbReference type="ARBA" id="ARBA00020585"/>
    </source>
</evidence>
<sequence>MDALTDRPLAAPVQRERTAMPSSAPLAMPAQSLRRWTDAERRPLKAPGLWRTPWFARLVAFGGMVAITAAGGWQMYKVVEAGGVTLLEWAFLAFFVVNFSWIALAFTTGLLGLADLLVHGLNRKPVLPPALGKRTAVVMPIYNESPARVFGTVQAIAEDVAATGHGASFDFFFLSDTTDPDIWIAEERSYVALRERLPDIAVHYRHRPKNTARKAGNIADFVTQWGGNYDHMIVLDADSLMTGETIVALADAMEKDPDAGIIQTLPRLINRNTLIARLQQFAARVYGPVCAAGLAVWSGRDSNYWGHNAIIRMEAFASSAGLPDLPGKPPFGGHILSHDFVEAGLIRRRGYAVYMLTRLDGSYEESPPSLMDLAIRDRRWCQGNLQHSRVIGAKGLHWATRQHLATGIMSYVSSPLWLIQLLIGLFLALQAAFIRPEYFTNQFTLFPAWPVFDSERAFKLFLITMGILLAPKLFGWFVTLVNGPARRGCGGAIMLTLSTLLEIVLSALIAPVMMLIQASSVSSIISGRDTGWKTQRRDDGSIPFRAIVERHWRHTALGVVAAIAAFSISPYIFAWMSPTIVGLWLAIPTSWASASATIGWSLRRLRLLLIPEEYAPPPIAERAYHLGKEFEALALEDGKALDLVHGDPAFRDLHQHIIQVPPPRVRGKVDTDRVIAEAKLTDAQSIEDARQWLSGREAMLVLHDRALIALLAALPHAQQAEPERAAQN</sequence>
<dbReference type="SUPFAM" id="SSF53448">
    <property type="entry name" value="Nucleotide-diphospho-sugar transferases"/>
    <property type="match status" value="1"/>
</dbReference>
<dbReference type="InterPro" id="IPR029044">
    <property type="entry name" value="Nucleotide-diphossugar_trans"/>
</dbReference>
<dbReference type="OrthoDB" id="9775281at2"/>
<dbReference type="CDD" id="cd04191">
    <property type="entry name" value="Glucan_BSP_MdoH"/>
    <property type="match status" value="1"/>
</dbReference>
<feature type="transmembrane region" description="Helical" evidence="12">
    <location>
        <begin position="88"/>
        <end position="114"/>
    </location>
</feature>
<accession>A0A2S0N9Q3</accession>
<reference evidence="14 15" key="1">
    <citation type="submission" date="2018-03" db="EMBL/GenBank/DDBJ databases">
        <title>Genome sequencing of Phreatobacter sp.</title>
        <authorList>
            <person name="Kim S.-J."/>
            <person name="Heo J."/>
            <person name="Kwon S.-W."/>
        </authorList>
    </citation>
    <scope>NUCLEOTIDE SEQUENCE [LARGE SCALE GENOMIC DNA]</scope>
    <source>
        <strain evidence="14 15">S-12</strain>
    </source>
</reference>
<evidence type="ECO:0000256" key="12">
    <source>
        <dbReference type="SAM" id="Phobius"/>
    </source>
</evidence>
<dbReference type="NCBIfam" id="NF003962">
    <property type="entry name" value="PRK05454.2-5"/>
    <property type="match status" value="1"/>
</dbReference>
<feature type="transmembrane region" description="Helical" evidence="12">
    <location>
        <begin position="54"/>
        <end position="76"/>
    </location>
</feature>
<dbReference type="InterPro" id="IPR001173">
    <property type="entry name" value="Glyco_trans_2-like"/>
</dbReference>
<evidence type="ECO:0000313" key="14">
    <source>
        <dbReference type="EMBL" id="AVO44909.1"/>
    </source>
</evidence>
<keyword evidence="11 12" id="KW-0472">Membrane</keyword>
<name>A0A2S0N9Q3_9HYPH</name>
<dbReference type="EMBL" id="CP027668">
    <property type="protein sequence ID" value="AVO44909.1"/>
    <property type="molecule type" value="Genomic_DNA"/>
</dbReference>
<evidence type="ECO:0000313" key="15">
    <source>
        <dbReference type="Proteomes" id="UP000237889"/>
    </source>
</evidence>
<feature type="transmembrane region" description="Helical" evidence="12">
    <location>
        <begin position="491"/>
        <end position="516"/>
    </location>
</feature>
<evidence type="ECO:0000256" key="7">
    <source>
        <dbReference type="ARBA" id="ARBA00022676"/>
    </source>
</evidence>
<dbReference type="Proteomes" id="UP000237889">
    <property type="component" value="Chromosome"/>
</dbReference>
<evidence type="ECO:0000256" key="10">
    <source>
        <dbReference type="ARBA" id="ARBA00022989"/>
    </source>
</evidence>
<comment type="pathway">
    <text evidence="2">Glycan metabolism; osmoregulated periplasmic glucan (OPG) biosynthesis.</text>
</comment>
<dbReference type="InterPro" id="IPR050321">
    <property type="entry name" value="Glycosyltr_2/OpgH_subfam"/>
</dbReference>
<feature type="transmembrane region" description="Helical" evidence="12">
    <location>
        <begin position="555"/>
        <end position="575"/>
    </location>
</feature>
<keyword evidence="10 12" id="KW-1133">Transmembrane helix</keyword>
<keyword evidence="7" id="KW-0328">Glycosyltransferase</keyword>
<dbReference type="Pfam" id="PF13632">
    <property type="entry name" value="Glyco_trans_2_3"/>
    <property type="match status" value="1"/>
</dbReference>
<dbReference type="Gene3D" id="3.90.550.10">
    <property type="entry name" value="Spore Coat Polysaccharide Biosynthesis Protein SpsA, Chain A"/>
    <property type="match status" value="1"/>
</dbReference>
<dbReference type="NCBIfam" id="NF003958">
    <property type="entry name" value="PRK05454.2-1"/>
    <property type="match status" value="1"/>
</dbReference>